<accession>A0ACB9JZP9</accession>
<reference evidence="2" key="1">
    <citation type="journal article" date="2022" name="Mol. Ecol. Resour.">
        <title>The genomes of chicory, endive, great burdock and yacon provide insights into Asteraceae palaeo-polyploidization history and plant inulin production.</title>
        <authorList>
            <person name="Fan W."/>
            <person name="Wang S."/>
            <person name="Wang H."/>
            <person name="Wang A."/>
            <person name="Jiang F."/>
            <person name="Liu H."/>
            <person name="Zhao H."/>
            <person name="Xu D."/>
            <person name="Zhang Y."/>
        </authorList>
    </citation>
    <scope>NUCLEOTIDE SEQUENCE [LARGE SCALE GENOMIC DNA]</scope>
    <source>
        <strain evidence="2">cv. Yunnan</strain>
    </source>
</reference>
<proteinExistence type="predicted"/>
<protein>
    <submittedName>
        <fullName evidence="1">Uncharacterized protein</fullName>
    </submittedName>
</protein>
<keyword evidence="2" id="KW-1185">Reference proteome</keyword>
<sequence length="100" mass="11445">MIPPLPEPHGEGTSMPRIQVNSTQELFSTLPVAQNYPVDNPNTHEQPANPDIVEYFNNNDNEVDYKKMFTVCLENEVKVGEEPVEIAERLRKIGEDMIYK</sequence>
<evidence type="ECO:0000313" key="2">
    <source>
        <dbReference type="Proteomes" id="UP001056120"/>
    </source>
</evidence>
<evidence type="ECO:0000313" key="1">
    <source>
        <dbReference type="EMBL" id="KAI3825472.1"/>
    </source>
</evidence>
<dbReference type="Proteomes" id="UP001056120">
    <property type="component" value="Linkage Group LG02"/>
</dbReference>
<reference evidence="1 2" key="2">
    <citation type="journal article" date="2022" name="Mol. Ecol. Resour.">
        <title>The genomes of chicory, endive, great burdock and yacon provide insights into Asteraceae paleo-polyploidization history and plant inulin production.</title>
        <authorList>
            <person name="Fan W."/>
            <person name="Wang S."/>
            <person name="Wang H."/>
            <person name="Wang A."/>
            <person name="Jiang F."/>
            <person name="Liu H."/>
            <person name="Zhao H."/>
            <person name="Xu D."/>
            <person name="Zhang Y."/>
        </authorList>
    </citation>
    <scope>NUCLEOTIDE SEQUENCE [LARGE SCALE GENOMIC DNA]</scope>
    <source>
        <strain evidence="2">cv. Yunnan</strain>
        <tissue evidence="1">Leaves</tissue>
    </source>
</reference>
<gene>
    <name evidence="1" type="ORF">L1987_06961</name>
</gene>
<comment type="caution">
    <text evidence="1">The sequence shown here is derived from an EMBL/GenBank/DDBJ whole genome shotgun (WGS) entry which is preliminary data.</text>
</comment>
<organism evidence="1 2">
    <name type="scientific">Smallanthus sonchifolius</name>
    <dbReference type="NCBI Taxonomy" id="185202"/>
    <lineage>
        <taxon>Eukaryota</taxon>
        <taxon>Viridiplantae</taxon>
        <taxon>Streptophyta</taxon>
        <taxon>Embryophyta</taxon>
        <taxon>Tracheophyta</taxon>
        <taxon>Spermatophyta</taxon>
        <taxon>Magnoliopsida</taxon>
        <taxon>eudicotyledons</taxon>
        <taxon>Gunneridae</taxon>
        <taxon>Pentapetalae</taxon>
        <taxon>asterids</taxon>
        <taxon>campanulids</taxon>
        <taxon>Asterales</taxon>
        <taxon>Asteraceae</taxon>
        <taxon>Asteroideae</taxon>
        <taxon>Heliantheae alliance</taxon>
        <taxon>Millerieae</taxon>
        <taxon>Smallanthus</taxon>
    </lineage>
</organism>
<name>A0ACB9JZP9_9ASTR</name>
<dbReference type="EMBL" id="CM042019">
    <property type="protein sequence ID" value="KAI3825472.1"/>
    <property type="molecule type" value="Genomic_DNA"/>
</dbReference>